<comment type="caution">
    <text evidence="1">The sequence shown here is derived from an EMBL/GenBank/DDBJ whole genome shotgun (WGS) entry which is preliminary data.</text>
</comment>
<proteinExistence type="predicted"/>
<gene>
    <name evidence="1" type="ORF">MILVUS5_LOCUS3598</name>
</gene>
<dbReference type="Proteomes" id="UP001177021">
    <property type="component" value="Unassembled WGS sequence"/>
</dbReference>
<dbReference type="EMBL" id="CASHSV030000001">
    <property type="protein sequence ID" value="CAJ2632256.1"/>
    <property type="molecule type" value="Genomic_DNA"/>
</dbReference>
<protein>
    <submittedName>
        <fullName evidence="1">Uncharacterized protein</fullName>
    </submittedName>
</protein>
<organism evidence="1 2">
    <name type="scientific">Trifolium pratense</name>
    <name type="common">Red clover</name>
    <dbReference type="NCBI Taxonomy" id="57577"/>
    <lineage>
        <taxon>Eukaryota</taxon>
        <taxon>Viridiplantae</taxon>
        <taxon>Streptophyta</taxon>
        <taxon>Embryophyta</taxon>
        <taxon>Tracheophyta</taxon>
        <taxon>Spermatophyta</taxon>
        <taxon>Magnoliopsida</taxon>
        <taxon>eudicotyledons</taxon>
        <taxon>Gunneridae</taxon>
        <taxon>Pentapetalae</taxon>
        <taxon>rosids</taxon>
        <taxon>fabids</taxon>
        <taxon>Fabales</taxon>
        <taxon>Fabaceae</taxon>
        <taxon>Papilionoideae</taxon>
        <taxon>50 kb inversion clade</taxon>
        <taxon>NPAAA clade</taxon>
        <taxon>Hologalegina</taxon>
        <taxon>IRL clade</taxon>
        <taxon>Trifolieae</taxon>
        <taxon>Trifolium</taxon>
    </lineage>
</organism>
<evidence type="ECO:0000313" key="2">
    <source>
        <dbReference type="Proteomes" id="UP001177021"/>
    </source>
</evidence>
<evidence type="ECO:0000313" key="1">
    <source>
        <dbReference type="EMBL" id="CAJ2632256.1"/>
    </source>
</evidence>
<keyword evidence="2" id="KW-1185">Reference proteome</keyword>
<accession>A0ACB0IIV5</accession>
<name>A0ACB0IIV5_TRIPR</name>
<reference evidence="1" key="1">
    <citation type="submission" date="2023-10" db="EMBL/GenBank/DDBJ databases">
        <authorList>
            <person name="Rodriguez Cubillos JULIANA M."/>
            <person name="De Vega J."/>
        </authorList>
    </citation>
    <scope>NUCLEOTIDE SEQUENCE</scope>
</reference>
<sequence length="53" mass="6115">MDRKQCLALFWLVKGLKFSGCYVPKLVFIFAVKHTGGNEVVCDVEFFCSDLRR</sequence>